<dbReference type="InterPro" id="IPR011990">
    <property type="entry name" value="TPR-like_helical_dom_sf"/>
</dbReference>
<feature type="transmembrane region" description="Helical" evidence="2">
    <location>
        <begin position="75"/>
        <end position="93"/>
    </location>
</feature>
<reference evidence="4" key="1">
    <citation type="submission" date="2017-09" db="EMBL/GenBank/DDBJ databases">
        <title>Depth-based differentiation of microbial function through sediment-hosted aquifers and enrichment of novel symbionts in the deep terrestrial subsurface.</title>
        <authorList>
            <person name="Probst A.J."/>
            <person name="Ladd B."/>
            <person name="Jarett J.K."/>
            <person name="Geller-Mcgrath D.E."/>
            <person name="Sieber C.M.K."/>
            <person name="Emerson J.B."/>
            <person name="Anantharaman K."/>
            <person name="Thomas B.C."/>
            <person name="Malmstrom R."/>
            <person name="Stieglmeier M."/>
            <person name="Klingl A."/>
            <person name="Woyke T."/>
            <person name="Ryan C.M."/>
            <person name="Banfield J.F."/>
        </authorList>
    </citation>
    <scope>NUCLEOTIDE SEQUENCE [LARGE SCALE GENOMIC DNA]</scope>
</reference>
<dbReference type="PANTHER" id="PTHR37422">
    <property type="entry name" value="TEICHURONIC ACID BIOSYNTHESIS PROTEIN TUAE"/>
    <property type="match status" value="1"/>
</dbReference>
<evidence type="ECO:0000313" key="4">
    <source>
        <dbReference type="Proteomes" id="UP000228920"/>
    </source>
</evidence>
<gene>
    <name evidence="3" type="ORF">COY32_07080</name>
</gene>
<evidence type="ECO:0008006" key="5">
    <source>
        <dbReference type="Google" id="ProtNLM"/>
    </source>
</evidence>
<dbReference type="EMBL" id="PFNL01000197">
    <property type="protein sequence ID" value="PIZ44061.1"/>
    <property type="molecule type" value="Genomic_DNA"/>
</dbReference>
<evidence type="ECO:0000313" key="3">
    <source>
        <dbReference type="EMBL" id="PIZ44061.1"/>
    </source>
</evidence>
<dbReference type="AlphaFoldDB" id="A0A2M7TEF4"/>
<keyword evidence="2" id="KW-0472">Membrane</keyword>
<feature type="transmembrane region" description="Helical" evidence="2">
    <location>
        <begin position="43"/>
        <end position="63"/>
    </location>
</feature>
<accession>A0A2M7TEF4</accession>
<evidence type="ECO:0000256" key="1">
    <source>
        <dbReference type="SAM" id="MobiDB-lite"/>
    </source>
</evidence>
<feature type="transmembrane region" description="Helical" evidence="2">
    <location>
        <begin position="105"/>
        <end position="124"/>
    </location>
</feature>
<proteinExistence type="predicted"/>
<comment type="caution">
    <text evidence="3">The sequence shown here is derived from an EMBL/GenBank/DDBJ whole genome shotgun (WGS) entry which is preliminary data.</text>
</comment>
<protein>
    <recommendedName>
        <fullName evidence="5">Tetratricopeptide repeat protein</fullName>
    </recommendedName>
</protein>
<dbReference type="Proteomes" id="UP000228920">
    <property type="component" value="Unassembled WGS sequence"/>
</dbReference>
<feature type="transmembrane region" description="Helical" evidence="2">
    <location>
        <begin position="422"/>
        <end position="443"/>
    </location>
</feature>
<feature type="transmembrane region" description="Helical" evidence="2">
    <location>
        <begin position="178"/>
        <end position="200"/>
    </location>
</feature>
<keyword evidence="2" id="KW-1133">Transmembrane helix</keyword>
<dbReference type="GO" id="GO:0016020">
    <property type="term" value="C:membrane"/>
    <property type="evidence" value="ECO:0007669"/>
    <property type="project" value="UniProtKB-SubCell"/>
</dbReference>
<feature type="transmembrane region" description="Helical" evidence="2">
    <location>
        <begin position="212"/>
        <end position="233"/>
    </location>
</feature>
<dbReference type="InterPro" id="IPR051533">
    <property type="entry name" value="WaaL-like"/>
</dbReference>
<feature type="transmembrane region" description="Helical" evidence="2">
    <location>
        <begin position="136"/>
        <end position="158"/>
    </location>
</feature>
<feature type="transmembrane region" description="Helical" evidence="2">
    <location>
        <begin position="12"/>
        <end position="31"/>
    </location>
</feature>
<keyword evidence="2" id="KW-0812">Transmembrane</keyword>
<organism evidence="3 4">
    <name type="scientific">candidate division WWE3 bacterium CG_4_10_14_0_2_um_filter_41_14</name>
    <dbReference type="NCBI Taxonomy" id="1975072"/>
    <lineage>
        <taxon>Bacteria</taxon>
        <taxon>Katanobacteria</taxon>
    </lineage>
</organism>
<name>A0A2M7TEF4_UNCKA</name>
<feature type="region of interest" description="Disordered" evidence="1">
    <location>
        <begin position="597"/>
        <end position="616"/>
    </location>
</feature>
<feature type="transmembrane region" description="Helical" evidence="2">
    <location>
        <begin position="305"/>
        <end position="325"/>
    </location>
</feature>
<dbReference type="SUPFAM" id="SSF48452">
    <property type="entry name" value="TPR-like"/>
    <property type="match status" value="1"/>
</dbReference>
<sequence>MESSKNIGQYLSRGISWTAVIFFFLLPLYVLPFTTEFSEYNKLYLLIFGSFVLLVLWLVRSLIQKKVVISKTPFDIAFVLLLASFAFSTFYSVSMTNSLFGTFNSWHWTIVELCALVAFFYVIVTSVRQIATVRLMVFAFMTSSFIVALVAILGYFNVFDTVFNDTTNLFLSSLTIDGFSLAGSVDSTIILFLVSLFFTIPLALRALKDKKIFSVATYGLMSGAIAFALVLWLGHYIPGVPAHGASPAQLSFSTSWRVASSAIRDYPWFGTGLSSFSAAYNAYRPAAINQTEFWSVIFDRSGSEYMTLLTTTGVIGLVAFLFFVVRAMFAARTSLTSSVSLKVESFMTHTKNASILGVISIVFLYFFTSSTVSTSILLFMLLVLWMLTEKLTQPEGGMVDEVELSFAAIRGDKDRQGEPSQLLPWIVGVPLLIIASVVMFFTVQDVRSNFAYASSLRMIGQNATPVDIYNQQTAAINLNGRRDAYHRSFADTNISFANLIAQSQGETLTDTDRNDIVTLIDEAIRQVRIITEILDPASASNWQVRANVYRNLLGVATGADQWSLQAYQNAISLAPNDPRLYVDLGGLYLTLAVSTSDEGTTGEAPGDDVPTTPTTKQDNLARSEAALLKAISLKSDYANAHYNLAAVYNAAERYDLAKSELETTLRLIDPASPSYEQAQKDLETISAQIEPTPTPTPLAQ</sequence>
<feature type="transmembrane region" description="Helical" evidence="2">
    <location>
        <begin position="355"/>
        <end position="388"/>
    </location>
</feature>
<dbReference type="PANTHER" id="PTHR37422:SF13">
    <property type="entry name" value="LIPOPOLYSACCHARIDE BIOSYNTHESIS PROTEIN PA4999-RELATED"/>
    <property type="match status" value="1"/>
</dbReference>
<dbReference type="Gene3D" id="1.25.40.10">
    <property type="entry name" value="Tetratricopeptide repeat domain"/>
    <property type="match status" value="1"/>
</dbReference>
<evidence type="ECO:0000256" key="2">
    <source>
        <dbReference type="SAM" id="Phobius"/>
    </source>
</evidence>